<feature type="compositionally biased region" description="Low complexity" evidence="1">
    <location>
        <begin position="58"/>
        <end position="71"/>
    </location>
</feature>
<name>A0AAD5V220_9APHY</name>
<dbReference type="Pfam" id="PF00658">
    <property type="entry name" value="MLLE"/>
    <property type="match status" value="1"/>
</dbReference>
<dbReference type="Gene3D" id="1.10.1900.10">
    <property type="entry name" value="c-terminal domain of poly(a) binding protein"/>
    <property type="match status" value="1"/>
</dbReference>
<keyword evidence="4" id="KW-1185">Reference proteome</keyword>
<comment type="caution">
    <text evidence="3">The sequence shown here is derived from an EMBL/GenBank/DDBJ whole genome shotgun (WGS) entry which is preliminary data.</text>
</comment>
<feature type="region of interest" description="Disordered" evidence="1">
    <location>
        <begin position="52"/>
        <end position="114"/>
    </location>
</feature>
<evidence type="ECO:0000259" key="2">
    <source>
        <dbReference type="Pfam" id="PF00658"/>
    </source>
</evidence>
<dbReference type="InterPro" id="IPR036053">
    <property type="entry name" value="PABP-dom"/>
</dbReference>
<proteinExistence type="predicted"/>
<feature type="domain" description="PABC" evidence="2">
    <location>
        <begin position="184"/>
        <end position="239"/>
    </location>
</feature>
<dbReference type="EMBL" id="JANAWD010000262">
    <property type="protein sequence ID" value="KAJ3482671.1"/>
    <property type="molecule type" value="Genomic_DNA"/>
</dbReference>
<evidence type="ECO:0000313" key="4">
    <source>
        <dbReference type="Proteomes" id="UP001212997"/>
    </source>
</evidence>
<feature type="compositionally biased region" description="Polar residues" evidence="1">
    <location>
        <begin position="86"/>
        <end position="95"/>
    </location>
</feature>
<accession>A0AAD5V220</accession>
<dbReference type="AlphaFoldDB" id="A0AAD5V220"/>
<evidence type="ECO:0000313" key="3">
    <source>
        <dbReference type="EMBL" id="KAJ3482671.1"/>
    </source>
</evidence>
<evidence type="ECO:0000256" key="1">
    <source>
        <dbReference type="SAM" id="MobiDB-lite"/>
    </source>
</evidence>
<gene>
    <name evidence="3" type="ORF">NLI96_g6824</name>
</gene>
<dbReference type="Proteomes" id="UP001212997">
    <property type="component" value="Unassembled WGS sequence"/>
</dbReference>
<dbReference type="InterPro" id="IPR002004">
    <property type="entry name" value="PABP_HYD_C"/>
</dbReference>
<dbReference type="GO" id="GO:0003723">
    <property type="term" value="F:RNA binding"/>
    <property type="evidence" value="ECO:0007669"/>
    <property type="project" value="InterPro"/>
</dbReference>
<sequence>MNAVAKLEKMKREELVELLMSLPKRERAMCLFNVEVLRAKIADAKMVLDVEDDEEEVPGNNEGGSSSSAPVVPTPVTPQARKVASYAQSPQTPDLSSRGPSATASPTPATPSGSSAAITFATLSPTPAPAASTTYTIASLAKLSATEIVRLASGNAGVAGLPVPKADPLVVRATDEFVDDLMGKPVQMQKQQLGDKLWRVVKAFGIKGAPKITIALLDQEDLRSLAHLMNSYPAVLKEKALLVQAAISK</sequence>
<protein>
    <recommendedName>
        <fullName evidence="2">PABC domain-containing protein</fullName>
    </recommendedName>
</protein>
<dbReference type="SUPFAM" id="SSF63570">
    <property type="entry name" value="PABC (PABP) domain"/>
    <property type="match status" value="1"/>
</dbReference>
<organism evidence="3 4">
    <name type="scientific">Meripilus lineatus</name>
    <dbReference type="NCBI Taxonomy" id="2056292"/>
    <lineage>
        <taxon>Eukaryota</taxon>
        <taxon>Fungi</taxon>
        <taxon>Dikarya</taxon>
        <taxon>Basidiomycota</taxon>
        <taxon>Agaricomycotina</taxon>
        <taxon>Agaricomycetes</taxon>
        <taxon>Polyporales</taxon>
        <taxon>Meripilaceae</taxon>
        <taxon>Meripilus</taxon>
    </lineage>
</organism>
<feature type="compositionally biased region" description="Low complexity" evidence="1">
    <location>
        <begin position="96"/>
        <end position="114"/>
    </location>
</feature>
<reference evidence="3" key="1">
    <citation type="submission" date="2022-07" db="EMBL/GenBank/DDBJ databases">
        <title>Genome Sequence of Physisporinus lineatus.</title>
        <authorList>
            <person name="Buettner E."/>
        </authorList>
    </citation>
    <scope>NUCLEOTIDE SEQUENCE</scope>
    <source>
        <strain evidence="3">VT162</strain>
    </source>
</reference>